<dbReference type="Proteomes" id="UP001388673">
    <property type="component" value="Unassembled WGS sequence"/>
</dbReference>
<keyword evidence="2" id="KW-0472">Membrane</keyword>
<keyword evidence="4" id="KW-1185">Reference proteome</keyword>
<gene>
    <name evidence="3" type="ORF">IAR55_002451</name>
</gene>
<sequence>MPILAQRQTISATLPTSTTGGSSPSMTWNWPTSTNTGSAPAWYGNAPSGGSTTLYLFTFLITILVLGLISAGLIIRAYIMRRRFHRRVEEAIRNGEALPPDAAAALGMGTPRRGGRGKKERPVGLMPTLWEGEMYRDGEKWDVYHDEDVEEREWQQEREKNWEGLTPLSVLHFKTTPPSSAEVPVLPLPAPLTPQAYLRSLFSSNPTYPYMRPPLNTQATSQTIPTAGPKYEIPETNTEVVVGVMIAMPVQGAGEERWNTLEYEGEERDLPEVCLGVMGARLSD</sequence>
<proteinExistence type="predicted"/>
<feature type="transmembrane region" description="Helical" evidence="2">
    <location>
        <begin position="54"/>
        <end position="79"/>
    </location>
</feature>
<dbReference type="AlphaFoldDB" id="A0AAW0Z168"/>
<keyword evidence="2" id="KW-1133">Transmembrane helix</keyword>
<keyword evidence="2" id="KW-0812">Transmembrane</keyword>
<dbReference type="EMBL" id="JBCAWK010000004">
    <property type="protein sequence ID" value="KAK8861628.1"/>
    <property type="molecule type" value="Genomic_DNA"/>
</dbReference>
<evidence type="ECO:0000313" key="3">
    <source>
        <dbReference type="EMBL" id="KAK8861628.1"/>
    </source>
</evidence>
<feature type="region of interest" description="Disordered" evidence="1">
    <location>
        <begin position="103"/>
        <end position="123"/>
    </location>
</feature>
<dbReference type="RefSeq" id="XP_066804253.1">
    <property type="nucleotide sequence ID" value="XM_066945564.1"/>
</dbReference>
<evidence type="ECO:0000256" key="2">
    <source>
        <dbReference type="SAM" id="Phobius"/>
    </source>
</evidence>
<dbReference type="KEGG" id="kne:92179709"/>
<evidence type="ECO:0000313" key="4">
    <source>
        <dbReference type="Proteomes" id="UP001388673"/>
    </source>
</evidence>
<evidence type="ECO:0000256" key="1">
    <source>
        <dbReference type="SAM" id="MobiDB-lite"/>
    </source>
</evidence>
<name>A0AAW0Z168_9TREE</name>
<reference evidence="3 4" key="1">
    <citation type="journal article" date="2024" name="bioRxiv">
        <title>Comparative genomics of Cryptococcus and Kwoniella reveals pathogenesis evolution and contrasting karyotype dynamics via intercentromeric recombination or chromosome fusion.</title>
        <authorList>
            <person name="Coelho M.A."/>
            <person name="David-Palma M."/>
            <person name="Shea T."/>
            <person name="Bowers K."/>
            <person name="McGinley-Smith S."/>
            <person name="Mohammad A.W."/>
            <person name="Gnirke A."/>
            <person name="Yurkov A.M."/>
            <person name="Nowrousian M."/>
            <person name="Sun S."/>
            <person name="Cuomo C.A."/>
            <person name="Heitman J."/>
        </authorList>
    </citation>
    <scope>NUCLEOTIDE SEQUENCE [LARGE SCALE GENOMIC DNA]</scope>
    <source>
        <strain evidence="3 4">CBS 13917</strain>
    </source>
</reference>
<accession>A0AAW0Z168</accession>
<feature type="compositionally biased region" description="Low complexity" evidence="1">
    <location>
        <begin position="12"/>
        <end position="27"/>
    </location>
</feature>
<dbReference type="GeneID" id="92179709"/>
<organism evidence="3 4">
    <name type="scientific">Kwoniella newhampshirensis</name>
    <dbReference type="NCBI Taxonomy" id="1651941"/>
    <lineage>
        <taxon>Eukaryota</taxon>
        <taxon>Fungi</taxon>
        <taxon>Dikarya</taxon>
        <taxon>Basidiomycota</taxon>
        <taxon>Agaricomycotina</taxon>
        <taxon>Tremellomycetes</taxon>
        <taxon>Tremellales</taxon>
        <taxon>Cryptococcaceae</taxon>
        <taxon>Kwoniella</taxon>
    </lineage>
</organism>
<feature type="region of interest" description="Disordered" evidence="1">
    <location>
        <begin position="12"/>
        <end position="31"/>
    </location>
</feature>
<comment type="caution">
    <text evidence="3">The sequence shown here is derived from an EMBL/GenBank/DDBJ whole genome shotgun (WGS) entry which is preliminary data.</text>
</comment>
<protein>
    <submittedName>
        <fullName evidence="3">Uncharacterized protein</fullName>
    </submittedName>
</protein>